<evidence type="ECO:0000256" key="2">
    <source>
        <dbReference type="ARBA" id="ARBA00004613"/>
    </source>
</evidence>
<evidence type="ECO:0000256" key="19">
    <source>
        <dbReference type="ARBA" id="ARBA00070030"/>
    </source>
</evidence>
<dbReference type="InterPro" id="IPR002772">
    <property type="entry name" value="Glyco_hydro_3_C"/>
</dbReference>
<dbReference type="InterPro" id="IPR026891">
    <property type="entry name" value="Fn3-like"/>
</dbReference>
<dbReference type="InterPro" id="IPR013783">
    <property type="entry name" value="Ig-like_fold"/>
</dbReference>
<dbReference type="Pfam" id="PF01915">
    <property type="entry name" value="Glyco_hydro_3_C"/>
    <property type="match status" value="1"/>
</dbReference>
<dbReference type="EMBL" id="KL659446">
    <property type="protein sequence ID" value="KFA69511.1"/>
    <property type="molecule type" value="Genomic_DNA"/>
</dbReference>
<dbReference type="PRINTS" id="PR00133">
    <property type="entry name" value="GLHYDRLASE3"/>
</dbReference>
<evidence type="ECO:0000256" key="12">
    <source>
        <dbReference type="ARBA" id="ARBA00023295"/>
    </source>
</evidence>
<comment type="subcellular location">
    <subcellularLocation>
        <location evidence="2">Secreted</location>
    </subcellularLocation>
</comment>
<dbReference type="GO" id="GO:0008422">
    <property type="term" value="F:beta-glucosidase activity"/>
    <property type="evidence" value="ECO:0007669"/>
    <property type="project" value="UniProtKB-EC"/>
</dbReference>
<dbReference type="InterPro" id="IPR050288">
    <property type="entry name" value="Cellulose_deg_GH3"/>
</dbReference>
<keyword evidence="6" id="KW-0964">Secreted</keyword>
<evidence type="ECO:0000256" key="22">
    <source>
        <dbReference type="ARBA" id="ARBA00083611"/>
    </source>
</evidence>
<evidence type="ECO:0000256" key="9">
    <source>
        <dbReference type="ARBA" id="ARBA00023001"/>
    </source>
</evidence>
<evidence type="ECO:0000256" key="6">
    <source>
        <dbReference type="ARBA" id="ARBA00022525"/>
    </source>
</evidence>
<comment type="pathway">
    <text evidence="3">Glycan metabolism; cellulose degradation.</text>
</comment>
<proteinExistence type="inferred from homology"/>
<evidence type="ECO:0000256" key="14">
    <source>
        <dbReference type="ARBA" id="ARBA00024983"/>
    </source>
</evidence>
<dbReference type="SUPFAM" id="SSF52279">
    <property type="entry name" value="Beta-D-glucan exohydrolase, C-terminal domain"/>
    <property type="match status" value="1"/>
</dbReference>
<dbReference type="SUPFAM" id="SSF51445">
    <property type="entry name" value="(Trans)glycosidases"/>
    <property type="match status" value="1"/>
</dbReference>
<keyword evidence="7 23" id="KW-0732">Signal</keyword>
<gene>
    <name evidence="25" type="ORF">S40285_05681</name>
</gene>
<dbReference type="OrthoDB" id="416222at2759"/>
<dbReference type="Gene3D" id="3.40.50.1700">
    <property type="entry name" value="Glycoside hydrolase family 3 C-terminal domain"/>
    <property type="match status" value="1"/>
</dbReference>
<evidence type="ECO:0000256" key="4">
    <source>
        <dbReference type="ARBA" id="ARBA00005336"/>
    </source>
</evidence>
<dbReference type="FunFam" id="2.60.40.10:FF:000757">
    <property type="entry name" value="Beta-glucosidase G"/>
    <property type="match status" value="1"/>
</dbReference>
<dbReference type="AlphaFoldDB" id="A0A084QZX6"/>
<protein>
    <recommendedName>
        <fullName evidence="19">Beta-glucosidase cel3A</fullName>
        <ecNumber evidence="5">3.2.1.21</ecNumber>
    </recommendedName>
    <alternativeName>
        <fullName evidence="16">Beta-D-glucoside glucohydrolase G</fullName>
    </alternativeName>
    <alternativeName>
        <fullName evidence="20">Beta-D-glucoside glucohydrolase cel3A</fullName>
    </alternativeName>
    <alternativeName>
        <fullName evidence="17">Cellobiase G</fullName>
    </alternativeName>
    <alternativeName>
        <fullName evidence="22">Cellobiase cel3A</fullName>
    </alternativeName>
    <alternativeName>
        <fullName evidence="18">Gentiobiase G</fullName>
    </alternativeName>
    <alternativeName>
        <fullName evidence="21">Gentiobiase cel3A</fullName>
    </alternativeName>
    <alternativeName>
        <fullName evidence="15">Probable beta-glucosidase G</fullName>
    </alternativeName>
</protein>
<evidence type="ECO:0000256" key="3">
    <source>
        <dbReference type="ARBA" id="ARBA00004987"/>
    </source>
</evidence>
<dbReference type="PANTHER" id="PTHR42715:SF12">
    <property type="entry name" value="BETA-GLUCOSIDASE G-RELATED"/>
    <property type="match status" value="1"/>
</dbReference>
<keyword evidence="13" id="KW-0624">Polysaccharide degradation</keyword>
<evidence type="ECO:0000256" key="20">
    <source>
        <dbReference type="ARBA" id="ARBA00078013"/>
    </source>
</evidence>
<comment type="catalytic activity">
    <reaction evidence="1">
        <text>Hydrolysis of terminal, non-reducing beta-D-glucosyl residues with release of beta-D-glucose.</text>
        <dbReference type="EC" id="3.2.1.21"/>
    </reaction>
</comment>
<evidence type="ECO:0000256" key="13">
    <source>
        <dbReference type="ARBA" id="ARBA00023326"/>
    </source>
</evidence>
<sequence>MTRLNVISLAGLLLASTANAQVYDPGNRGPDAYTWIQPEDTVILTQNGDSEPVYPSPRITGAGGWEGALEKARAFVGELTLEEKMFMVTGQPGPCVGNIYPVPRLNFNGLCLQDGPASLRTQDFVSVFPAGVTIASSWDKDAFYDRSVAMGREFKGKGANIALAPAVGPMGRSPFSGRNWEGFSPDPYLSGVAFALSVSGLQDAGVQATAKHFLLNEQEILRNPVRQNGSILYESVSSNADDRTVHELYLWPYADATHAGVSAIMCSYNRLNGSYGCQNSKLLNGLLKEELGFQGFVMADWYAVHSGVASIEAGLDMDMPGHIAGRRDAAEDDASATFFGPNLITAVNNGTLEEERLDDMVTRIMTPYFALGQDEDFPSVDPAGVRLNTFSPESSWRREWNLTGPVSRDVRENHGELIRRHAAESTVLLKNERNALPLHAPKRIAVFGQDAGPVVEGPLNQAQFDYGTLAVGGGSGAALFTYLIDPLQAIKAKAAEVDALVEAWMDNDIILNRDANAWSAIPLPNDPEVCLVFLKGWATEGQDRENLVADDDGNELVETVAGFCNNTVVVTHTGGITMLPFADNENVTAILVAHYPGQESGNSIVDVLYGDVNPSGHLPYTIAYKDTDYNTNLTTNINTTGIEDWQSWFDERLYTDYRYFDAFEVDVRYEFGFGLTYTTFELSGLSIEKASRNATITSRPADLPVAPGGNPALWEVLYTGEVTIKNTGDVAGAAVAQLYVSFPESAPEGTPVRQLRGFDKVRIEAGEEGKATFELHRRDISYWNTEEQQWVIPKGEFTIHVGFSSRDLRETANITPVRGCT</sequence>
<comment type="function">
    <text evidence="14">Beta-glucosidases are one of a number of cellulolytic enzymes involved in the degradation of cellulosic biomass. Catalyzes the last step releasing glucose from the inhibitory cellobiose.</text>
</comment>
<evidence type="ECO:0000256" key="16">
    <source>
        <dbReference type="ARBA" id="ARBA00041276"/>
    </source>
</evidence>
<dbReference type="GO" id="GO:0005576">
    <property type="term" value="C:extracellular region"/>
    <property type="evidence" value="ECO:0007669"/>
    <property type="project" value="UniProtKB-SubCell"/>
</dbReference>
<evidence type="ECO:0000256" key="17">
    <source>
        <dbReference type="ARBA" id="ARBA00041601"/>
    </source>
</evidence>
<dbReference type="Pfam" id="PF14310">
    <property type="entry name" value="Fn3-like"/>
    <property type="match status" value="1"/>
</dbReference>
<keyword evidence="12" id="KW-0326">Glycosidase</keyword>
<evidence type="ECO:0000256" key="7">
    <source>
        <dbReference type="ARBA" id="ARBA00022729"/>
    </source>
</evidence>
<dbReference type="InterPro" id="IPR036881">
    <property type="entry name" value="Glyco_hydro_3_C_sf"/>
</dbReference>
<dbReference type="FunFam" id="3.40.50.1700:FF:000003">
    <property type="entry name" value="Probable beta-glucosidase"/>
    <property type="match status" value="1"/>
</dbReference>
<feature type="signal peptide" evidence="23">
    <location>
        <begin position="1"/>
        <end position="20"/>
    </location>
</feature>
<dbReference type="SMART" id="SM01217">
    <property type="entry name" value="Fn3_like"/>
    <property type="match status" value="1"/>
</dbReference>
<evidence type="ECO:0000256" key="1">
    <source>
        <dbReference type="ARBA" id="ARBA00000448"/>
    </source>
</evidence>
<keyword evidence="9" id="KW-0136">Cellulose degradation</keyword>
<accession>A0A084QZX6</accession>
<evidence type="ECO:0000256" key="8">
    <source>
        <dbReference type="ARBA" id="ARBA00022801"/>
    </source>
</evidence>
<dbReference type="Gene3D" id="2.60.40.10">
    <property type="entry name" value="Immunoglobulins"/>
    <property type="match status" value="1"/>
</dbReference>
<evidence type="ECO:0000259" key="24">
    <source>
        <dbReference type="SMART" id="SM01217"/>
    </source>
</evidence>
<dbReference type="Proteomes" id="UP000028524">
    <property type="component" value="Unassembled WGS sequence"/>
</dbReference>
<evidence type="ECO:0000313" key="25">
    <source>
        <dbReference type="EMBL" id="KFA69511.1"/>
    </source>
</evidence>
<evidence type="ECO:0000256" key="11">
    <source>
        <dbReference type="ARBA" id="ARBA00023277"/>
    </source>
</evidence>
<dbReference type="PANTHER" id="PTHR42715">
    <property type="entry name" value="BETA-GLUCOSIDASE"/>
    <property type="match status" value="1"/>
</dbReference>
<evidence type="ECO:0000256" key="10">
    <source>
        <dbReference type="ARBA" id="ARBA00023180"/>
    </source>
</evidence>
<dbReference type="InterPro" id="IPR001764">
    <property type="entry name" value="Glyco_hydro_3_N"/>
</dbReference>
<dbReference type="FunFam" id="3.20.20.300:FF:000002">
    <property type="entry name" value="Probable beta-glucosidase"/>
    <property type="match status" value="1"/>
</dbReference>
<comment type="similarity">
    <text evidence="4">Belongs to the glycosyl hydrolase 3 family.</text>
</comment>
<dbReference type="GO" id="GO:0030245">
    <property type="term" value="P:cellulose catabolic process"/>
    <property type="evidence" value="ECO:0007669"/>
    <property type="project" value="UniProtKB-KW"/>
</dbReference>
<feature type="domain" description="Fibronectin type III-like" evidence="24">
    <location>
        <begin position="734"/>
        <end position="805"/>
    </location>
</feature>
<evidence type="ECO:0000256" key="15">
    <source>
        <dbReference type="ARBA" id="ARBA00039579"/>
    </source>
</evidence>
<dbReference type="OMA" id="WIQPANT"/>
<dbReference type="InParanoid" id="A0A084QZX6"/>
<feature type="chain" id="PRO_5001779822" description="Beta-glucosidase cel3A" evidence="23">
    <location>
        <begin position="21"/>
        <end position="821"/>
    </location>
</feature>
<evidence type="ECO:0000256" key="18">
    <source>
        <dbReference type="ARBA" id="ARBA00041808"/>
    </source>
</evidence>
<evidence type="ECO:0000256" key="5">
    <source>
        <dbReference type="ARBA" id="ARBA00012744"/>
    </source>
</evidence>
<keyword evidence="11" id="KW-0119">Carbohydrate metabolism</keyword>
<name>A0A084QZX6_STAC4</name>
<reference evidence="25 26" key="1">
    <citation type="journal article" date="2014" name="BMC Genomics">
        <title>Comparative genome sequencing reveals chemotype-specific gene clusters in the toxigenic black mold Stachybotrys.</title>
        <authorList>
            <person name="Semeiks J."/>
            <person name="Borek D."/>
            <person name="Otwinowski Z."/>
            <person name="Grishin N.V."/>
        </authorList>
    </citation>
    <scope>NUCLEOTIDE SEQUENCE [LARGE SCALE GENOMIC DNA]</scope>
    <source>
        <strain evidence="25 26">IBT 40285</strain>
    </source>
</reference>
<keyword evidence="26" id="KW-1185">Reference proteome</keyword>
<dbReference type="Gene3D" id="3.20.20.300">
    <property type="entry name" value="Glycoside hydrolase, family 3, N-terminal domain"/>
    <property type="match status" value="1"/>
</dbReference>
<dbReference type="Pfam" id="PF00933">
    <property type="entry name" value="Glyco_hydro_3"/>
    <property type="match status" value="1"/>
</dbReference>
<dbReference type="HOGENOM" id="CLU_004542_2_3_1"/>
<dbReference type="InterPro" id="IPR017853">
    <property type="entry name" value="GH"/>
</dbReference>
<evidence type="ECO:0000256" key="21">
    <source>
        <dbReference type="ARBA" id="ARBA00083231"/>
    </source>
</evidence>
<keyword evidence="10" id="KW-0325">Glycoprotein</keyword>
<organism evidence="25 26">
    <name type="scientific">Stachybotrys chlorohalonatus (strain IBT 40285)</name>
    <dbReference type="NCBI Taxonomy" id="1283841"/>
    <lineage>
        <taxon>Eukaryota</taxon>
        <taxon>Fungi</taxon>
        <taxon>Dikarya</taxon>
        <taxon>Ascomycota</taxon>
        <taxon>Pezizomycotina</taxon>
        <taxon>Sordariomycetes</taxon>
        <taxon>Hypocreomycetidae</taxon>
        <taxon>Hypocreales</taxon>
        <taxon>Stachybotryaceae</taxon>
        <taxon>Stachybotrys</taxon>
    </lineage>
</organism>
<dbReference type="InterPro" id="IPR036962">
    <property type="entry name" value="Glyco_hydro_3_N_sf"/>
</dbReference>
<evidence type="ECO:0000256" key="23">
    <source>
        <dbReference type="SAM" id="SignalP"/>
    </source>
</evidence>
<dbReference type="EC" id="3.2.1.21" evidence="5"/>
<keyword evidence="8" id="KW-0378">Hydrolase</keyword>
<evidence type="ECO:0000313" key="26">
    <source>
        <dbReference type="Proteomes" id="UP000028524"/>
    </source>
</evidence>
<dbReference type="STRING" id="1283841.A0A084QZX6"/>